<feature type="region of interest" description="Disordered" evidence="1">
    <location>
        <begin position="56"/>
        <end position="83"/>
    </location>
</feature>
<feature type="region of interest" description="Disordered" evidence="1">
    <location>
        <begin position="115"/>
        <end position="136"/>
    </location>
</feature>
<protein>
    <submittedName>
        <fullName evidence="2">Uncharacterized protein</fullName>
    </submittedName>
</protein>
<feature type="compositionally biased region" description="Low complexity" evidence="1">
    <location>
        <begin position="181"/>
        <end position="196"/>
    </location>
</feature>
<accession>A0A292PSB3</accession>
<evidence type="ECO:0000313" key="3">
    <source>
        <dbReference type="Proteomes" id="UP001412239"/>
    </source>
</evidence>
<proteinExistence type="predicted"/>
<evidence type="ECO:0000256" key="1">
    <source>
        <dbReference type="SAM" id="MobiDB-lite"/>
    </source>
</evidence>
<dbReference type="AlphaFoldDB" id="A0A292PSB3"/>
<gene>
    <name evidence="2" type="ORF">GSTUAT00005507001</name>
</gene>
<name>A0A292PSB3_9PEZI</name>
<dbReference type="EMBL" id="LN891048">
    <property type="protein sequence ID" value="CUS10426.1"/>
    <property type="molecule type" value="Genomic_DNA"/>
</dbReference>
<feature type="region of interest" description="Disordered" evidence="1">
    <location>
        <begin position="1"/>
        <end position="30"/>
    </location>
</feature>
<organism evidence="2 3">
    <name type="scientific">Tuber aestivum</name>
    <name type="common">summer truffle</name>
    <dbReference type="NCBI Taxonomy" id="59557"/>
    <lineage>
        <taxon>Eukaryota</taxon>
        <taxon>Fungi</taxon>
        <taxon>Dikarya</taxon>
        <taxon>Ascomycota</taxon>
        <taxon>Pezizomycotina</taxon>
        <taxon>Pezizomycetes</taxon>
        <taxon>Pezizales</taxon>
        <taxon>Tuberaceae</taxon>
        <taxon>Tuber</taxon>
    </lineage>
</organism>
<keyword evidence="3" id="KW-1185">Reference proteome</keyword>
<sequence length="237" mass="26363">MDSQRPHTPLSWATRPTSPRPIPSASPRLAPIGSAVHSEWQKLRIHAGLPQDCRNRFGHLPRNFSRPHTPVSLSPSPSPSQCSYYTDHCDDADDFEIEEIEDEDEDSGVELLVGEYEEPSPDYGRPMYDSDEDDEAQREIVYSFGMLSACRGSSPIARAMAQQQLKFGAQPRKAKRSYTESVGSSDSDYDSGLDSQDSGRRTRRRVIGQRDASVCATSFGTSYAGSQTSDYEVDMEL</sequence>
<evidence type="ECO:0000313" key="2">
    <source>
        <dbReference type="EMBL" id="CUS10426.1"/>
    </source>
</evidence>
<feature type="region of interest" description="Disordered" evidence="1">
    <location>
        <begin position="163"/>
        <end position="209"/>
    </location>
</feature>
<dbReference type="Proteomes" id="UP001412239">
    <property type="component" value="Unassembled WGS sequence"/>
</dbReference>
<reference evidence="2" key="1">
    <citation type="submission" date="2015-10" db="EMBL/GenBank/DDBJ databases">
        <authorList>
            <person name="Regsiter A."/>
            <person name="william w."/>
        </authorList>
    </citation>
    <scope>NUCLEOTIDE SEQUENCE</scope>
    <source>
        <strain evidence="2">Montdore</strain>
    </source>
</reference>